<evidence type="ECO:0000256" key="2">
    <source>
        <dbReference type="ARBA" id="ARBA00022512"/>
    </source>
</evidence>
<dbReference type="InterPro" id="IPR019931">
    <property type="entry name" value="LPXTG_anchor"/>
</dbReference>
<dbReference type="Pfam" id="PF02435">
    <property type="entry name" value="Glyco_hydro_68"/>
    <property type="match status" value="1"/>
</dbReference>
<keyword evidence="9" id="KW-1133">Transmembrane helix</keyword>
<feature type="transmembrane region" description="Helical" evidence="9">
    <location>
        <begin position="746"/>
        <end position="764"/>
    </location>
</feature>
<keyword evidence="12" id="KW-0378">Hydrolase</keyword>
<feature type="compositionally biased region" description="Polar residues" evidence="8">
    <location>
        <begin position="724"/>
        <end position="743"/>
    </location>
</feature>
<proteinExistence type="inferred from homology"/>
<dbReference type="EMBL" id="JAQSFA010000009">
    <property type="protein sequence ID" value="MEE6701088.1"/>
    <property type="molecule type" value="Genomic_DNA"/>
</dbReference>
<dbReference type="NCBIfam" id="TIGR03715">
    <property type="entry name" value="KxYKxGKxW"/>
    <property type="match status" value="1"/>
</dbReference>
<dbReference type="InterPro" id="IPR023296">
    <property type="entry name" value="Glyco_hydro_beta-prop_sf"/>
</dbReference>
<feature type="compositionally biased region" description="Low complexity" evidence="8">
    <location>
        <begin position="74"/>
        <end position="85"/>
    </location>
</feature>
<feature type="region of interest" description="Disordered" evidence="8">
    <location>
        <begin position="60"/>
        <end position="125"/>
    </location>
</feature>
<evidence type="ECO:0000256" key="4">
    <source>
        <dbReference type="ARBA" id="ARBA00022729"/>
    </source>
</evidence>
<gene>
    <name evidence="12" type="ORF">PS396_04670</name>
</gene>
<dbReference type="GO" id="GO:0016787">
    <property type="term" value="F:hydrolase activity"/>
    <property type="evidence" value="ECO:0007669"/>
    <property type="project" value="UniProtKB-KW"/>
</dbReference>
<feature type="chain" id="PRO_5045922792" evidence="10">
    <location>
        <begin position="37"/>
        <end position="769"/>
    </location>
</feature>
<accession>A0ABU7STC9</accession>
<feature type="domain" description="Gram-positive cocci surface proteins LPxTG" evidence="11">
    <location>
        <begin position="736"/>
        <end position="769"/>
    </location>
</feature>
<evidence type="ECO:0000313" key="13">
    <source>
        <dbReference type="Proteomes" id="UP001335665"/>
    </source>
</evidence>
<dbReference type="Pfam" id="PF19258">
    <property type="entry name" value="KxYKxGKxW_sig"/>
    <property type="match status" value="1"/>
</dbReference>
<name>A0ABU7STC9_9LACO</name>
<keyword evidence="3" id="KW-0964">Secreted</keyword>
<keyword evidence="13" id="KW-1185">Reference proteome</keyword>
<sequence>MLAPKEHKKMYKSGKNWVVVTLSTAALALGASVVNANADATTPATSSADVPVTESVNSSSAVMSSSSTPIKSNAAQTATTSQSSADNVQSSDAPKTATPVAKQGNTTTAPAAKTTDSQPADHHQAQLNPVSSAAKDTEQRSTHLTDKAATVVKNAGIDPNSLTSQQVKELNKVNFSKSAKAGTQMTYNDFKKIANTLIKQDGRYAIPFFNSKQIQNMPAAHTRDAQTGEVTDLDIWDSWPVQDTKTGYVSNWNGYQLVIGMMGEPNVNDNHIYLLYNKYGDNNLANWKNAGPIFGYNANAVRQEWSGSATVNPDGSIQLFYTRVDTSDNYTNHQKLASATIYLDHDDKTGTVSINHVANDHVIFEGDGYYYQTYKQWRATNNGADNIAMRDAHIIEDNDGNRYLVFEASTGLENYQGLSQLYNWQNYGGSDKFNVNNFFHLLSNNDMRSRASWANAAIGILKLNNDIKNPQVSELYTPLLTAPMVSDEIERPDVVKLGDKYYLFAATRLNRGSNDDAWNAANKAVGDNVVMVGYVSDKLTGDYKPLNDSGVVLTASVPANWRTATYSYYAIPVEGHPNQVLITSYITNRNEVAGKNMNSTWGPSFLVQINPDNTTMVLARMTNQGDWIWDNTSENDNMAGVLDKNAANSAALPGECGKPIDWNLVGGYDLIPHNPGEPDTPNVPNVPNAPDTPNTPNVPDIPNTPNTPNTPDTPNVPNTPNTPREPQTSNKTETRLPQTGNHNGQVAMGLGFASLLAMFGLVGANKRRY</sequence>
<comment type="similarity">
    <text evidence="1 7">Belongs to the glycosyl hydrolase 68 family.</text>
</comment>
<dbReference type="RefSeq" id="WP_331191608.1">
    <property type="nucleotide sequence ID" value="NZ_JAQSEN010000005.1"/>
</dbReference>
<evidence type="ECO:0000256" key="10">
    <source>
        <dbReference type="SAM" id="SignalP"/>
    </source>
</evidence>
<dbReference type="InterPro" id="IPR003469">
    <property type="entry name" value="Glyco_hydro_68"/>
</dbReference>
<dbReference type="PROSITE" id="PS50847">
    <property type="entry name" value="GRAM_POS_ANCHORING"/>
    <property type="match status" value="1"/>
</dbReference>
<dbReference type="SUPFAM" id="SSF75005">
    <property type="entry name" value="Arabinanase/levansucrase/invertase"/>
    <property type="match status" value="1"/>
</dbReference>
<keyword evidence="9" id="KW-0472">Membrane</keyword>
<dbReference type="InterPro" id="IPR022263">
    <property type="entry name" value="KxYKxGKxW"/>
</dbReference>
<dbReference type="CDD" id="cd08997">
    <property type="entry name" value="GH68"/>
    <property type="match status" value="1"/>
</dbReference>
<evidence type="ECO:0000256" key="9">
    <source>
        <dbReference type="SAM" id="Phobius"/>
    </source>
</evidence>
<evidence type="ECO:0000256" key="1">
    <source>
        <dbReference type="ARBA" id="ARBA00006775"/>
    </source>
</evidence>
<evidence type="ECO:0000256" key="5">
    <source>
        <dbReference type="ARBA" id="ARBA00022837"/>
    </source>
</evidence>
<protein>
    <submittedName>
        <fullName evidence="12">Glycoside hydrolase family 68 protein</fullName>
    </submittedName>
</protein>
<evidence type="ECO:0000259" key="11">
    <source>
        <dbReference type="PROSITE" id="PS50847"/>
    </source>
</evidence>
<dbReference type="Proteomes" id="UP001335665">
    <property type="component" value="Unassembled WGS sequence"/>
</dbReference>
<dbReference type="Gene3D" id="2.115.10.20">
    <property type="entry name" value="Glycosyl hydrolase domain, family 43"/>
    <property type="match status" value="1"/>
</dbReference>
<evidence type="ECO:0000313" key="12">
    <source>
        <dbReference type="EMBL" id="MEE6701088.1"/>
    </source>
</evidence>
<reference evidence="12 13" key="1">
    <citation type="submission" date="2023-02" db="EMBL/GenBank/DDBJ databases">
        <title>The predominant lactic acid bacteria and yeasts involved in the spontaneous fermentation of millet during the production of the traditional porridge Hausa koko in Ghana.</title>
        <authorList>
            <person name="Atter A."/>
            <person name="Diaz M."/>
        </authorList>
    </citation>
    <scope>NUCLEOTIDE SEQUENCE [LARGE SCALE GENOMIC DNA]</scope>
    <source>
        <strain evidence="12 13">FI11552</strain>
    </source>
</reference>
<feature type="region of interest" description="Disordered" evidence="8">
    <location>
        <begin position="671"/>
        <end position="743"/>
    </location>
</feature>
<organism evidence="12 13">
    <name type="scientific">Limosilactobacillus pontis</name>
    <dbReference type="NCBI Taxonomy" id="35787"/>
    <lineage>
        <taxon>Bacteria</taxon>
        <taxon>Bacillati</taxon>
        <taxon>Bacillota</taxon>
        <taxon>Bacilli</taxon>
        <taxon>Lactobacillales</taxon>
        <taxon>Lactobacillaceae</taxon>
        <taxon>Limosilactobacillus</taxon>
    </lineage>
</organism>
<feature type="signal peptide" evidence="10">
    <location>
        <begin position="1"/>
        <end position="36"/>
    </location>
</feature>
<feature type="compositionally biased region" description="Polar residues" evidence="8">
    <location>
        <begin position="103"/>
        <end position="118"/>
    </location>
</feature>
<evidence type="ECO:0000256" key="3">
    <source>
        <dbReference type="ARBA" id="ARBA00022525"/>
    </source>
</evidence>
<evidence type="ECO:0000256" key="8">
    <source>
        <dbReference type="SAM" id="MobiDB-lite"/>
    </source>
</evidence>
<keyword evidence="5" id="KW-0106">Calcium</keyword>
<evidence type="ECO:0000256" key="7">
    <source>
        <dbReference type="RuleBase" id="RU361220"/>
    </source>
</evidence>
<comment type="caution">
    <text evidence="12">The sequence shown here is derived from an EMBL/GenBank/DDBJ whole genome shotgun (WGS) entry which is preliminary data.</text>
</comment>
<evidence type="ECO:0000256" key="6">
    <source>
        <dbReference type="ARBA" id="ARBA00023088"/>
    </source>
</evidence>
<dbReference type="NCBIfam" id="TIGR01167">
    <property type="entry name" value="LPXTG_anchor"/>
    <property type="match status" value="1"/>
</dbReference>
<keyword evidence="6" id="KW-0572">Peptidoglycan-anchor</keyword>
<keyword evidence="2" id="KW-0134">Cell wall</keyword>
<keyword evidence="9" id="KW-0812">Transmembrane</keyword>
<keyword evidence="4 10" id="KW-0732">Signal</keyword>
<feature type="compositionally biased region" description="Low complexity" evidence="8">
    <location>
        <begin position="679"/>
        <end position="722"/>
    </location>
</feature>